<keyword evidence="2" id="KW-0472">Membrane</keyword>
<dbReference type="PANTHER" id="PTHR21340:SF0">
    <property type="entry name" value="BIS(5'-NUCLEOSYL)-TETRAPHOSPHATASE [ASYMMETRICAL]"/>
    <property type="match status" value="1"/>
</dbReference>
<evidence type="ECO:0000256" key="1">
    <source>
        <dbReference type="ARBA" id="ARBA00022801"/>
    </source>
</evidence>
<evidence type="ECO:0000313" key="7">
    <source>
        <dbReference type="EMBL" id="CAF4133659.1"/>
    </source>
</evidence>
<keyword evidence="2" id="KW-0812">Transmembrane</keyword>
<keyword evidence="8" id="KW-1185">Reference proteome</keyword>
<dbReference type="Proteomes" id="UP000681722">
    <property type="component" value="Unassembled WGS sequence"/>
</dbReference>
<dbReference type="InterPro" id="IPR000086">
    <property type="entry name" value="NUDIX_hydrolase_dom"/>
</dbReference>
<evidence type="ECO:0000313" key="6">
    <source>
        <dbReference type="EMBL" id="CAF3731276.1"/>
    </source>
</evidence>
<dbReference type="SUPFAM" id="SSF55811">
    <property type="entry name" value="Nudix"/>
    <property type="match status" value="1"/>
</dbReference>
<sequence length="208" mass="23773">MVPAHLYFCSAVSQLIFKSRYALTQLIFVNAFKSDDAGILVVTSTVFVITGIGFLARATGAGLIIFSRYGQQIVLVESNYGDYDFGFPKGYIEKRETSKQAAVRETDEETGLKTQQLAFVPLQKALDEYGWNSVSNYYVAGVKVPSNRIQFRYNSREIRSVRWYLVDEALRLPKLYPHQKRLLIQAQQLYIQSQNQNTLLNGNQFIYN</sequence>
<dbReference type="InterPro" id="IPR051325">
    <property type="entry name" value="Nudix_hydrolase_domain"/>
</dbReference>
<dbReference type="EMBL" id="CAJNOK010005037">
    <property type="protein sequence ID" value="CAF0958316.1"/>
    <property type="molecule type" value="Genomic_DNA"/>
</dbReference>
<keyword evidence="2" id="KW-1133">Transmembrane helix</keyword>
<evidence type="ECO:0000313" key="8">
    <source>
        <dbReference type="Proteomes" id="UP000663829"/>
    </source>
</evidence>
<dbReference type="GO" id="GO:0006754">
    <property type="term" value="P:ATP biosynthetic process"/>
    <property type="evidence" value="ECO:0007669"/>
    <property type="project" value="TreeGrafter"/>
</dbReference>
<evidence type="ECO:0000313" key="5">
    <source>
        <dbReference type="EMBL" id="CAF1304146.1"/>
    </source>
</evidence>
<gene>
    <name evidence="5" type="ORF">GPM918_LOCUS28669</name>
    <name evidence="4" type="ORF">OVA965_LOCUS12501</name>
    <name evidence="7" type="ORF">SRO942_LOCUS29183</name>
    <name evidence="6" type="ORF">TMI583_LOCUS12505</name>
</gene>
<protein>
    <recommendedName>
        <fullName evidence="3">Nudix hydrolase domain-containing protein</fullName>
    </recommendedName>
</protein>
<dbReference type="OrthoDB" id="276276at2759"/>
<dbReference type="InterPro" id="IPR020084">
    <property type="entry name" value="NUDIX_hydrolase_CS"/>
</dbReference>
<comment type="caution">
    <text evidence="5">The sequence shown here is derived from an EMBL/GenBank/DDBJ whole genome shotgun (WGS) entry which is preliminary data.</text>
</comment>
<keyword evidence="1" id="KW-0378">Hydrolase</keyword>
<dbReference type="InterPro" id="IPR015797">
    <property type="entry name" value="NUDIX_hydrolase-like_dom_sf"/>
</dbReference>
<feature type="domain" description="Nudix hydrolase" evidence="3">
    <location>
        <begin position="56"/>
        <end position="186"/>
    </location>
</feature>
<dbReference type="PROSITE" id="PS51462">
    <property type="entry name" value="NUDIX"/>
    <property type="match status" value="1"/>
</dbReference>
<evidence type="ECO:0000313" key="4">
    <source>
        <dbReference type="EMBL" id="CAF0958316.1"/>
    </source>
</evidence>
<dbReference type="PANTHER" id="PTHR21340">
    <property type="entry name" value="DIADENOSINE 5,5-P1,P4-TETRAPHOSPHATE PYROPHOSPHOHYDROLASE MUTT"/>
    <property type="match status" value="1"/>
</dbReference>
<dbReference type="AlphaFoldDB" id="A0A815DWS9"/>
<dbReference type="EMBL" id="CAJOBC010038919">
    <property type="protein sequence ID" value="CAF4133659.1"/>
    <property type="molecule type" value="Genomic_DNA"/>
</dbReference>
<dbReference type="Pfam" id="PF00293">
    <property type="entry name" value="NUDIX"/>
    <property type="match status" value="1"/>
</dbReference>
<dbReference type="EMBL" id="CAJNOQ010012616">
    <property type="protein sequence ID" value="CAF1304146.1"/>
    <property type="molecule type" value="Genomic_DNA"/>
</dbReference>
<evidence type="ECO:0000256" key="2">
    <source>
        <dbReference type="SAM" id="Phobius"/>
    </source>
</evidence>
<reference evidence="5" key="1">
    <citation type="submission" date="2021-02" db="EMBL/GenBank/DDBJ databases">
        <authorList>
            <person name="Nowell W R."/>
        </authorList>
    </citation>
    <scope>NUCLEOTIDE SEQUENCE</scope>
</reference>
<dbReference type="PROSITE" id="PS00893">
    <property type="entry name" value="NUDIX_BOX"/>
    <property type="match status" value="1"/>
</dbReference>
<dbReference type="Proteomes" id="UP000682733">
    <property type="component" value="Unassembled WGS sequence"/>
</dbReference>
<dbReference type="GO" id="GO:0006167">
    <property type="term" value="P:AMP biosynthetic process"/>
    <property type="evidence" value="ECO:0007669"/>
    <property type="project" value="TreeGrafter"/>
</dbReference>
<evidence type="ECO:0000259" key="3">
    <source>
        <dbReference type="PROSITE" id="PS51462"/>
    </source>
</evidence>
<proteinExistence type="predicted"/>
<dbReference type="Gene3D" id="3.90.79.10">
    <property type="entry name" value="Nucleoside Triphosphate Pyrophosphohydrolase"/>
    <property type="match status" value="1"/>
</dbReference>
<dbReference type="Proteomes" id="UP000677228">
    <property type="component" value="Unassembled WGS sequence"/>
</dbReference>
<dbReference type="EMBL" id="CAJOBA010005042">
    <property type="protein sequence ID" value="CAF3731276.1"/>
    <property type="molecule type" value="Genomic_DNA"/>
</dbReference>
<feature type="transmembrane region" description="Helical" evidence="2">
    <location>
        <begin position="38"/>
        <end position="58"/>
    </location>
</feature>
<organism evidence="5 8">
    <name type="scientific">Didymodactylos carnosus</name>
    <dbReference type="NCBI Taxonomy" id="1234261"/>
    <lineage>
        <taxon>Eukaryota</taxon>
        <taxon>Metazoa</taxon>
        <taxon>Spiralia</taxon>
        <taxon>Gnathifera</taxon>
        <taxon>Rotifera</taxon>
        <taxon>Eurotatoria</taxon>
        <taxon>Bdelloidea</taxon>
        <taxon>Philodinida</taxon>
        <taxon>Philodinidae</taxon>
        <taxon>Didymodactylos</taxon>
    </lineage>
</organism>
<name>A0A815DWS9_9BILA</name>
<accession>A0A815DWS9</accession>
<dbReference type="Proteomes" id="UP000663829">
    <property type="component" value="Unassembled WGS sequence"/>
</dbReference>
<dbReference type="GO" id="GO:0004081">
    <property type="term" value="F:bis(5'-nucleosyl)-tetraphosphatase (asymmetrical) activity"/>
    <property type="evidence" value="ECO:0007669"/>
    <property type="project" value="TreeGrafter"/>
</dbReference>